<accession>A0A061BAP8</accession>
<keyword evidence="10" id="KW-0812">Transmembrane</keyword>
<dbReference type="InterPro" id="IPR035437">
    <property type="entry name" value="SNase_OB-fold_sf"/>
</dbReference>
<dbReference type="PROSITE" id="PS50830">
    <property type="entry name" value="TNASE_3"/>
    <property type="match status" value="1"/>
</dbReference>
<dbReference type="InterPro" id="IPR016071">
    <property type="entry name" value="Staphylococal_nuclease_OB-fold"/>
</dbReference>
<evidence type="ECO:0000256" key="4">
    <source>
        <dbReference type="ARBA" id="ARBA00013404"/>
    </source>
</evidence>
<keyword evidence="10" id="KW-1133">Transmembrane helix</keyword>
<evidence type="ECO:0000256" key="10">
    <source>
        <dbReference type="SAM" id="Phobius"/>
    </source>
</evidence>
<dbReference type="PANTHER" id="PTHR12302">
    <property type="entry name" value="EBNA2 BINDING PROTEIN P100"/>
    <property type="match status" value="1"/>
</dbReference>
<evidence type="ECO:0000256" key="2">
    <source>
        <dbReference type="ARBA" id="ARBA00004173"/>
    </source>
</evidence>
<dbReference type="AlphaFoldDB" id="A0A061BAP8"/>
<dbReference type="VEuPathDB" id="FungiDB:BON22_4277"/>
<dbReference type="Pfam" id="PF00565">
    <property type="entry name" value="SNase"/>
    <property type="match status" value="1"/>
</dbReference>
<dbReference type="GO" id="GO:0004519">
    <property type="term" value="F:endonuclease activity"/>
    <property type="evidence" value="ECO:0007669"/>
    <property type="project" value="UniProtKB-KW"/>
</dbReference>
<dbReference type="SUPFAM" id="SSF50199">
    <property type="entry name" value="Staphylococcal nuclease"/>
    <property type="match status" value="1"/>
</dbReference>
<dbReference type="Gene3D" id="2.40.50.90">
    <property type="match status" value="1"/>
</dbReference>
<dbReference type="GO" id="GO:0005739">
    <property type="term" value="C:mitochondrion"/>
    <property type="evidence" value="ECO:0007669"/>
    <property type="project" value="UniProtKB-SubCell"/>
</dbReference>
<dbReference type="GO" id="GO:0016787">
    <property type="term" value="F:hydrolase activity"/>
    <property type="evidence" value="ECO:0007669"/>
    <property type="project" value="UniProtKB-KW"/>
</dbReference>
<keyword evidence="8" id="KW-0378">Hydrolase</keyword>
<evidence type="ECO:0000256" key="5">
    <source>
        <dbReference type="ARBA" id="ARBA00014651"/>
    </source>
</evidence>
<dbReference type="OrthoDB" id="430293at2759"/>
<comment type="similarity">
    <text evidence="3">Belongs to the LCL3 family.</text>
</comment>
<evidence type="ECO:0000256" key="1">
    <source>
        <dbReference type="ARBA" id="ARBA00004167"/>
    </source>
</evidence>
<evidence type="ECO:0000256" key="3">
    <source>
        <dbReference type="ARBA" id="ARBA00005435"/>
    </source>
</evidence>
<protein>
    <recommendedName>
        <fullName evidence="4">Probable endonuclease LCL3</fullName>
    </recommendedName>
    <alternativeName>
        <fullName evidence="5">Probable endonuclease lcl3</fullName>
    </alternativeName>
</protein>
<evidence type="ECO:0000256" key="8">
    <source>
        <dbReference type="ARBA" id="ARBA00022801"/>
    </source>
</evidence>
<gene>
    <name evidence="12" type="ORF">CYFA0S_23e01002g</name>
</gene>
<keyword evidence="6" id="KW-0540">Nuclease</keyword>
<keyword evidence="7" id="KW-0255">Endonuclease</keyword>
<comment type="subcellular location">
    <subcellularLocation>
        <location evidence="1">Membrane</location>
        <topology evidence="1">Single-pass membrane protein</topology>
    </subcellularLocation>
    <subcellularLocation>
        <location evidence="2">Mitochondrion</location>
    </subcellularLocation>
</comment>
<evidence type="ECO:0000256" key="6">
    <source>
        <dbReference type="ARBA" id="ARBA00022722"/>
    </source>
</evidence>
<dbReference type="PANTHER" id="PTHR12302:SF3">
    <property type="entry name" value="SERINE_THREONINE-PROTEIN KINASE 31"/>
    <property type="match status" value="1"/>
</dbReference>
<keyword evidence="10" id="KW-0472">Membrane</keyword>
<evidence type="ECO:0000313" key="12">
    <source>
        <dbReference type="EMBL" id="CDR46439.1"/>
    </source>
</evidence>
<dbReference type="SMART" id="SM00318">
    <property type="entry name" value="SNc"/>
    <property type="match status" value="1"/>
</dbReference>
<organism evidence="12">
    <name type="scientific">Cyberlindnera fabianii</name>
    <name type="common">Yeast</name>
    <name type="synonym">Hansenula fabianii</name>
    <dbReference type="NCBI Taxonomy" id="36022"/>
    <lineage>
        <taxon>Eukaryota</taxon>
        <taxon>Fungi</taxon>
        <taxon>Dikarya</taxon>
        <taxon>Ascomycota</taxon>
        <taxon>Saccharomycotina</taxon>
        <taxon>Saccharomycetes</taxon>
        <taxon>Phaffomycetales</taxon>
        <taxon>Phaffomycetaceae</taxon>
        <taxon>Cyberlindnera</taxon>
    </lineage>
</organism>
<evidence type="ECO:0000259" key="11">
    <source>
        <dbReference type="PROSITE" id="PS50830"/>
    </source>
</evidence>
<proteinExistence type="inferred from homology"/>
<keyword evidence="9" id="KW-0106">Calcium</keyword>
<dbReference type="PhylomeDB" id="A0A061BAP8"/>
<evidence type="ECO:0000256" key="7">
    <source>
        <dbReference type="ARBA" id="ARBA00022759"/>
    </source>
</evidence>
<reference evidence="12" key="1">
    <citation type="journal article" date="2014" name="Genome Announc.">
        <title>Genome sequence of the yeast Cyberlindnera fabianii (Hansenula fabianii).</title>
        <authorList>
            <person name="Freel K.C."/>
            <person name="Sarilar V."/>
            <person name="Neuveglise C."/>
            <person name="Devillers H."/>
            <person name="Friedrich A."/>
            <person name="Schacherer J."/>
        </authorList>
    </citation>
    <scope>NUCLEOTIDE SEQUENCE</scope>
    <source>
        <strain evidence="12">YJS4271</strain>
    </source>
</reference>
<dbReference type="EMBL" id="LK052908">
    <property type="protein sequence ID" value="CDR46439.1"/>
    <property type="molecule type" value="Genomic_DNA"/>
</dbReference>
<feature type="domain" description="TNase-like" evidence="11">
    <location>
        <begin position="52"/>
        <end position="211"/>
    </location>
</feature>
<evidence type="ECO:0000256" key="9">
    <source>
        <dbReference type="ARBA" id="ARBA00022837"/>
    </source>
</evidence>
<sequence length="229" mass="26173">MAQERRQLIDAHVLLVSAALTSAILGSYKLYTVFLRPIQHVTHINQTAFRSQWLHGKVTSVGDGDNFHFFHTPGGIIGGWGWLRQLPRVNQRGLRHKTLHVRLCGIDAPERAHFGKPAQPYGDEAMAWLRSFILGRNIRVKPLSLDQYGRVVGKAMVRGWFGWKDVSQEMLKAGWCIVYEGKSSAEFDGCEELYRMEEAKSRKAKRGMFQKKVVQTPGQYKREHKIGEQ</sequence>
<dbReference type="GO" id="GO:0016020">
    <property type="term" value="C:membrane"/>
    <property type="evidence" value="ECO:0007669"/>
    <property type="project" value="UniProtKB-SubCell"/>
</dbReference>
<feature type="transmembrane region" description="Helical" evidence="10">
    <location>
        <begin position="12"/>
        <end position="31"/>
    </location>
</feature>
<name>A0A061BAP8_CYBFA</name>